<evidence type="ECO:0000259" key="7">
    <source>
        <dbReference type="Pfam" id="PF01551"/>
    </source>
</evidence>
<dbReference type="GO" id="GO:0006508">
    <property type="term" value="P:proteolysis"/>
    <property type="evidence" value="ECO:0007669"/>
    <property type="project" value="UniProtKB-KW"/>
</dbReference>
<dbReference type="SUPFAM" id="SSF51261">
    <property type="entry name" value="Duplicated hybrid motif"/>
    <property type="match status" value="1"/>
</dbReference>
<dbReference type="PANTHER" id="PTHR21666">
    <property type="entry name" value="PEPTIDASE-RELATED"/>
    <property type="match status" value="1"/>
</dbReference>
<dbReference type="Proteomes" id="UP000177579">
    <property type="component" value="Unassembled WGS sequence"/>
</dbReference>
<feature type="domain" description="M23ase beta-sheet core" evidence="7">
    <location>
        <begin position="287"/>
        <end position="382"/>
    </location>
</feature>
<keyword evidence="2" id="KW-0645">Protease</keyword>
<evidence type="ECO:0000313" key="9">
    <source>
        <dbReference type="Proteomes" id="UP000177579"/>
    </source>
</evidence>
<evidence type="ECO:0000256" key="2">
    <source>
        <dbReference type="ARBA" id="ARBA00022670"/>
    </source>
</evidence>
<evidence type="ECO:0000256" key="5">
    <source>
        <dbReference type="ARBA" id="ARBA00022833"/>
    </source>
</evidence>
<gene>
    <name evidence="8" type="ORF">A2531_05475</name>
</gene>
<evidence type="ECO:0000256" key="4">
    <source>
        <dbReference type="ARBA" id="ARBA00022801"/>
    </source>
</evidence>
<organism evidence="8 9">
    <name type="scientific">Candidatus Falkowbacteria bacterium RIFOXYD2_FULL_34_120</name>
    <dbReference type="NCBI Taxonomy" id="1798007"/>
    <lineage>
        <taxon>Bacteria</taxon>
        <taxon>Candidatus Falkowiibacteriota</taxon>
    </lineage>
</organism>
<keyword evidence="6" id="KW-0482">Metalloprotease</keyword>
<name>A0A1F5TSN9_9BACT</name>
<evidence type="ECO:0000256" key="1">
    <source>
        <dbReference type="ARBA" id="ARBA00001947"/>
    </source>
</evidence>
<dbReference type="InterPro" id="IPR011055">
    <property type="entry name" value="Dup_hybrid_motif"/>
</dbReference>
<dbReference type="EMBL" id="MFGO01000004">
    <property type="protein sequence ID" value="OGF41848.1"/>
    <property type="molecule type" value="Genomic_DNA"/>
</dbReference>
<dbReference type="PANTHER" id="PTHR21666:SF288">
    <property type="entry name" value="CELL DIVISION PROTEIN YTFB"/>
    <property type="match status" value="1"/>
</dbReference>
<dbReference type="CDD" id="cd12797">
    <property type="entry name" value="M23_peptidase"/>
    <property type="match status" value="1"/>
</dbReference>
<evidence type="ECO:0000256" key="3">
    <source>
        <dbReference type="ARBA" id="ARBA00022723"/>
    </source>
</evidence>
<keyword evidence="3" id="KW-0479">Metal-binding</keyword>
<dbReference type="InterPro" id="IPR050570">
    <property type="entry name" value="Cell_wall_metabolism_enzyme"/>
</dbReference>
<dbReference type="Gene3D" id="2.70.70.10">
    <property type="entry name" value="Glucose Permease (Domain IIA)"/>
    <property type="match status" value="1"/>
</dbReference>
<dbReference type="AlphaFoldDB" id="A0A1F5TSN9"/>
<dbReference type="Pfam" id="PF01551">
    <property type="entry name" value="Peptidase_M23"/>
    <property type="match status" value="1"/>
</dbReference>
<comment type="caution">
    <text evidence="8">The sequence shown here is derived from an EMBL/GenBank/DDBJ whole genome shotgun (WGS) entry which is preliminary data.</text>
</comment>
<comment type="cofactor">
    <cofactor evidence="1">
        <name>Zn(2+)</name>
        <dbReference type="ChEBI" id="CHEBI:29105"/>
    </cofactor>
</comment>
<dbReference type="Gene3D" id="3.10.450.350">
    <property type="match status" value="1"/>
</dbReference>
<evidence type="ECO:0000313" key="8">
    <source>
        <dbReference type="EMBL" id="OGF41848.1"/>
    </source>
</evidence>
<dbReference type="GO" id="GO:0046872">
    <property type="term" value="F:metal ion binding"/>
    <property type="evidence" value="ECO:0007669"/>
    <property type="project" value="UniProtKB-KW"/>
</dbReference>
<dbReference type="GO" id="GO:0004222">
    <property type="term" value="F:metalloendopeptidase activity"/>
    <property type="evidence" value="ECO:0007669"/>
    <property type="project" value="TreeGrafter"/>
</dbReference>
<sequence>MLKKILAFFVIILFAIIFIQKIDKKEVAAIKEIEDATVIIEPVKKDKIIKIEINEQATYGYLMKEAGIDYTDYTAIYEAAKPLYDLIKIRLGRFIDLTFDKNTEELKQLSYKIDSEDELIVSKTLIRVGSSSEEKVTWQAKLEPIPYEIKIKQTEGKIETSLYEAALEKNIDIRAIIELADTFQWSIDFAMDPRVGDTFKFIYEERYLNGEYIMPGKILAGIYVNDGIKYELFYFEETEDNKGYFDVEGNSVQKMFLKAPVAFKYISSGFSYGPRYVGGQYQRFTSSHMAIDYAAPAGTPIRSVGDGTVSFAGWSSAGYGNLTSIRHNGTYSTNYAHQSRIIVKRGQKVKQGDIIGYVGSTGFSTGAHLHYEMLKNGVKTNPLREVLPPGESIKEENKERFFESIKKWREEFEK</sequence>
<keyword evidence="5" id="KW-0862">Zinc</keyword>
<protein>
    <recommendedName>
        <fullName evidence="7">M23ase beta-sheet core domain-containing protein</fullName>
    </recommendedName>
</protein>
<dbReference type="InterPro" id="IPR016047">
    <property type="entry name" value="M23ase_b-sheet_dom"/>
</dbReference>
<accession>A0A1F5TSN9</accession>
<keyword evidence="4" id="KW-0378">Hydrolase</keyword>
<proteinExistence type="predicted"/>
<evidence type="ECO:0000256" key="6">
    <source>
        <dbReference type="ARBA" id="ARBA00023049"/>
    </source>
</evidence>
<reference evidence="8 9" key="1">
    <citation type="journal article" date="2016" name="Nat. Commun.">
        <title>Thousands of microbial genomes shed light on interconnected biogeochemical processes in an aquifer system.</title>
        <authorList>
            <person name="Anantharaman K."/>
            <person name="Brown C.T."/>
            <person name="Hug L.A."/>
            <person name="Sharon I."/>
            <person name="Castelle C.J."/>
            <person name="Probst A.J."/>
            <person name="Thomas B.C."/>
            <person name="Singh A."/>
            <person name="Wilkins M.J."/>
            <person name="Karaoz U."/>
            <person name="Brodie E.L."/>
            <person name="Williams K.H."/>
            <person name="Hubbard S.S."/>
            <person name="Banfield J.F."/>
        </authorList>
    </citation>
    <scope>NUCLEOTIDE SEQUENCE [LARGE SCALE GENOMIC DNA]</scope>
</reference>